<sequence length="79" mass="8276">MVIVAEASAAVADAITSAEAPRVGRASLPNFFIPASLRADGMGDENDLRNGLGPGRPGDRGHWDRIMNDGVYQAVPTGR</sequence>
<organism evidence="2 3">
    <name type="scientific">Actinomadura miaoliensis</name>
    <dbReference type="NCBI Taxonomy" id="430685"/>
    <lineage>
        <taxon>Bacteria</taxon>
        <taxon>Bacillati</taxon>
        <taxon>Actinomycetota</taxon>
        <taxon>Actinomycetes</taxon>
        <taxon>Streptosporangiales</taxon>
        <taxon>Thermomonosporaceae</taxon>
        <taxon>Actinomadura</taxon>
    </lineage>
</organism>
<dbReference type="EMBL" id="BAAAZG010000047">
    <property type="protein sequence ID" value="GAA4091924.1"/>
    <property type="molecule type" value="Genomic_DNA"/>
</dbReference>
<keyword evidence="3" id="KW-1185">Reference proteome</keyword>
<proteinExistence type="predicted"/>
<gene>
    <name evidence="2" type="ORF">GCM10022214_61600</name>
</gene>
<evidence type="ECO:0000313" key="2">
    <source>
        <dbReference type="EMBL" id="GAA4091924.1"/>
    </source>
</evidence>
<evidence type="ECO:0000256" key="1">
    <source>
        <dbReference type="SAM" id="MobiDB-lite"/>
    </source>
</evidence>
<protein>
    <submittedName>
        <fullName evidence="2">Uncharacterized protein</fullName>
    </submittedName>
</protein>
<comment type="caution">
    <text evidence="2">The sequence shown here is derived from an EMBL/GenBank/DDBJ whole genome shotgun (WGS) entry which is preliminary data.</text>
</comment>
<evidence type="ECO:0000313" key="3">
    <source>
        <dbReference type="Proteomes" id="UP001500683"/>
    </source>
</evidence>
<name>A0ABP7WMI2_9ACTN</name>
<dbReference type="Proteomes" id="UP001500683">
    <property type="component" value="Unassembled WGS sequence"/>
</dbReference>
<feature type="compositionally biased region" description="Basic and acidic residues" evidence="1">
    <location>
        <begin position="57"/>
        <end position="67"/>
    </location>
</feature>
<reference evidence="3" key="1">
    <citation type="journal article" date="2019" name="Int. J. Syst. Evol. Microbiol.">
        <title>The Global Catalogue of Microorganisms (GCM) 10K type strain sequencing project: providing services to taxonomists for standard genome sequencing and annotation.</title>
        <authorList>
            <consortium name="The Broad Institute Genomics Platform"/>
            <consortium name="The Broad Institute Genome Sequencing Center for Infectious Disease"/>
            <person name="Wu L."/>
            <person name="Ma J."/>
        </authorList>
    </citation>
    <scope>NUCLEOTIDE SEQUENCE [LARGE SCALE GENOMIC DNA]</scope>
    <source>
        <strain evidence="3">JCM 16702</strain>
    </source>
</reference>
<feature type="region of interest" description="Disordered" evidence="1">
    <location>
        <begin position="43"/>
        <end position="67"/>
    </location>
</feature>
<accession>A0ABP7WMI2</accession>